<evidence type="ECO:0000313" key="2">
    <source>
        <dbReference type="EMBL" id="QLQ81806.1"/>
    </source>
</evidence>
<reference evidence="2 3" key="1">
    <citation type="submission" date="2020-06" db="EMBL/GenBank/DDBJ databases">
        <title>The yeast mating-type switching endonuclease HO is a domesticated member of an unorthodox homing genetic element family.</title>
        <authorList>
            <person name="Coughlan A.Y."/>
            <person name="Lombardi L."/>
            <person name="Braun-Galleani S."/>
            <person name="Martos A.R."/>
            <person name="Galeote V."/>
            <person name="Bigey F."/>
            <person name="Dequin S."/>
            <person name="Byrne K.P."/>
            <person name="Wolfe K.H."/>
        </authorList>
    </citation>
    <scope>NUCLEOTIDE SEQUENCE [LARGE SCALE GENOMIC DNA]</scope>
    <source>
        <strain evidence="2 3">CBS2947</strain>
    </source>
</reference>
<protein>
    <submittedName>
        <fullName evidence="2">Uncharacterized protein</fullName>
    </submittedName>
</protein>
<dbReference type="EMBL" id="CP059273">
    <property type="protein sequence ID" value="QLQ81806.1"/>
    <property type="molecule type" value="Genomic_DNA"/>
</dbReference>
<dbReference type="Proteomes" id="UP000510647">
    <property type="component" value="Chromosome 7"/>
</dbReference>
<accession>A0A7H9HYY2</accession>
<dbReference type="AlphaFoldDB" id="A0A7H9HYY2"/>
<feature type="compositionally biased region" description="Polar residues" evidence="1">
    <location>
        <begin position="66"/>
        <end position="89"/>
    </location>
</feature>
<evidence type="ECO:0000313" key="3">
    <source>
        <dbReference type="Proteomes" id="UP000510647"/>
    </source>
</evidence>
<dbReference type="OrthoDB" id="4070651at2759"/>
<keyword evidence="3" id="KW-1185">Reference proteome</keyword>
<feature type="compositionally biased region" description="Basic residues" evidence="1">
    <location>
        <begin position="12"/>
        <end position="21"/>
    </location>
</feature>
<sequence>MAKTLAQGRKPGSGRKPGKGKTLREGRKPGSGRRRRIEDPNGSIRSTSREAMTSRDLEAVDALRELNNSPAQQLPQRTPQCPLQSSSEGSDPDPGHAVSQNRLLSNATGSVPDSFTFQSVGPYMASPQYMHTGTGVSSPLLVQLASGSLPAESPSESTNNRSSNGDDANTVLVHTST</sequence>
<feature type="compositionally biased region" description="Polar residues" evidence="1">
    <location>
        <begin position="154"/>
        <end position="177"/>
    </location>
</feature>
<feature type="compositionally biased region" description="Polar residues" evidence="1">
    <location>
        <begin position="98"/>
        <end position="112"/>
    </location>
</feature>
<organism evidence="2 3">
    <name type="scientific">Torulaspora globosa</name>
    <dbReference type="NCBI Taxonomy" id="48254"/>
    <lineage>
        <taxon>Eukaryota</taxon>
        <taxon>Fungi</taxon>
        <taxon>Dikarya</taxon>
        <taxon>Ascomycota</taxon>
        <taxon>Saccharomycotina</taxon>
        <taxon>Saccharomycetes</taxon>
        <taxon>Saccharomycetales</taxon>
        <taxon>Saccharomycetaceae</taxon>
        <taxon>Torulaspora</taxon>
    </lineage>
</organism>
<feature type="region of interest" description="Disordered" evidence="1">
    <location>
        <begin position="1"/>
        <end position="112"/>
    </location>
</feature>
<feature type="region of interest" description="Disordered" evidence="1">
    <location>
        <begin position="145"/>
        <end position="177"/>
    </location>
</feature>
<name>A0A7H9HYY2_9SACH</name>
<gene>
    <name evidence="2" type="ORF">HG537_0G00600</name>
</gene>
<proteinExistence type="predicted"/>
<evidence type="ECO:0000256" key="1">
    <source>
        <dbReference type="SAM" id="MobiDB-lite"/>
    </source>
</evidence>
<feature type="compositionally biased region" description="Basic and acidic residues" evidence="1">
    <location>
        <begin position="52"/>
        <end position="64"/>
    </location>
</feature>